<organism evidence="2 3">
    <name type="scientific">Phormidium nigroviride PCC 7112</name>
    <dbReference type="NCBI Taxonomy" id="179408"/>
    <lineage>
        <taxon>Bacteria</taxon>
        <taxon>Bacillati</taxon>
        <taxon>Cyanobacteriota</taxon>
        <taxon>Cyanophyceae</taxon>
        <taxon>Oscillatoriophycideae</taxon>
        <taxon>Oscillatoriales</taxon>
        <taxon>Oscillatoriaceae</taxon>
        <taxon>Phormidium</taxon>
    </lineage>
</organism>
<keyword evidence="1" id="KW-0732">Signal</keyword>
<dbReference type="HOGENOM" id="CLU_631406_0_0_3"/>
<evidence type="ECO:0000313" key="2">
    <source>
        <dbReference type="EMBL" id="AFZ05372.1"/>
    </source>
</evidence>
<protein>
    <submittedName>
        <fullName evidence="2">PEP motif putative anchor domain protein</fullName>
    </submittedName>
</protein>
<reference evidence="2 3" key="1">
    <citation type="submission" date="2012-05" db="EMBL/GenBank/DDBJ databases">
        <title>Finished chromosome of genome of Oscillatoria sp. PCC 7112.</title>
        <authorList>
            <consortium name="US DOE Joint Genome Institute"/>
            <person name="Gugger M."/>
            <person name="Coursin T."/>
            <person name="Rippka R."/>
            <person name="Tandeau De Marsac N."/>
            <person name="Huntemann M."/>
            <person name="Wei C.-L."/>
            <person name="Han J."/>
            <person name="Detter J.C."/>
            <person name="Han C."/>
            <person name="Tapia R."/>
            <person name="Davenport K."/>
            <person name="Daligault H."/>
            <person name="Erkkila T."/>
            <person name="Gu W."/>
            <person name="Munk A.C.C."/>
            <person name="Teshima H."/>
            <person name="Xu Y."/>
            <person name="Chain P."/>
            <person name="Chen A."/>
            <person name="Krypides N."/>
            <person name="Mavromatis K."/>
            <person name="Markowitz V."/>
            <person name="Szeto E."/>
            <person name="Ivanova N."/>
            <person name="Mikhailova N."/>
            <person name="Ovchinnikova G."/>
            <person name="Pagani I."/>
            <person name="Pati A."/>
            <person name="Goodwin L."/>
            <person name="Peters L."/>
            <person name="Pitluck S."/>
            <person name="Woyke T."/>
            <person name="Kerfeld C."/>
        </authorList>
    </citation>
    <scope>NUCLEOTIDE SEQUENCE [LARGE SCALE GENOMIC DNA]</scope>
    <source>
        <strain evidence="2 3">PCC 7112</strain>
    </source>
</reference>
<evidence type="ECO:0000313" key="3">
    <source>
        <dbReference type="Proteomes" id="UP000010478"/>
    </source>
</evidence>
<sequence precursor="true">MKSQQPSLLFLATTLLVTLPSHSGFAFSVTQPPTRSYIYSSSYSIPLPNGTGTIKGRVSLDAWPISDPRRYGIFQGRVLPIRRGGTNGLLRLLSRQFPNWEFSRGRDITGSFDIQRYRVCTPIFPFPNGYCGIRANGRVRENGVGARFNLNYNPRPSDPQGENIHWIQRVIDNFEGVDRDIIDINYDRGQRDPFYDTYGNADPTFFSDVAWNPVFFRNRFFYAETYLVKEIISPPNTGNPSIVKRKVEIYNGVRWGFENQQRCIPSSGGGGCVLPGTSTKTVSANFDRQDLDKNSTENFALNNSRLSMEDADMADFSADLLEDPELSSADSDENNADIGGISADLLEDPELSSEDNNSDAVDLAGISSDLLEDPELSYIDDTLTAKTPKVSSKNTEDDTLSVEAVPEPTTALGTLFALGVLPVIKRLKNRKNQE</sequence>
<dbReference type="AlphaFoldDB" id="K9VD21"/>
<keyword evidence="3" id="KW-1185">Reference proteome</keyword>
<proteinExistence type="predicted"/>
<dbReference type="STRING" id="179408.Osc7112_0787"/>
<accession>K9VD21</accession>
<dbReference type="Proteomes" id="UP000010478">
    <property type="component" value="Chromosome"/>
</dbReference>
<feature type="chain" id="PRO_5003937586" evidence="1">
    <location>
        <begin position="27"/>
        <end position="434"/>
    </location>
</feature>
<feature type="signal peptide" evidence="1">
    <location>
        <begin position="1"/>
        <end position="26"/>
    </location>
</feature>
<dbReference type="EMBL" id="CP003614">
    <property type="protein sequence ID" value="AFZ05372.1"/>
    <property type="molecule type" value="Genomic_DNA"/>
</dbReference>
<name>K9VD21_9CYAN</name>
<gene>
    <name evidence="2" type="ORF">Osc7112_0787</name>
</gene>
<dbReference type="KEGG" id="oni:Osc7112_0787"/>
<evidence type="ECO:0000256" key="1">
    <source>
        <dbReference type="SAM" id="SignalP"/>
    </source>
</evidence>